<keyword evidence="4" id="KW-0812">Transmembrane</keyword>
<feature type="transmembrane region" description="Helical" evidence="4">
    <location>
        <begin position="170"/>
        <end position="191"/>
    </location>
</feature>
<evidence type="ECO:0000259" key="5">
    <source>
        <dbReference type="PROSITE" id="PS50043"/>
    </source>
</evidence>
<dbReference type="EMBL" id="PPEK01000001">
    <property type="protein sequence ID" value="PNV68492.1"/>
    <property type="molecule type" value="Genomic_DNA"/>
</dbReference>
<sequence>MTRRCVSSPRGRENGVFPVFTLQGETLSGMLCERREGEVMPNDQVRTLFNAPNERRSVVAGIVQSGAGRGRIALTMACYTVWMVACCSGPAVAVQQEPGLGAEGAGLPAWMGPLAVMAVASLIIALWFKRTRKVPEGASWLMALASVMTLGSALHLVWALDRSLPLGADMALYVAMSVLVGIGAALFRVEIDRVFGWIGTQQTLYQGMIGTAVAIAVFVFCSSAGDSGQAPVALYGLALALPFASQALLRHVVRGFPRSRYFAHGKDVPLPFPATFVATSGVQGVAAGMLYMGLFLYGGGIVFGSVEILAGQLAAATLLLATLVFLRMDFNRLIYKVAFPFAAAGFVLLAAAPAFQTIGVMVLMAGFCYLDLVLWSLGACLMKNMGLPATWIASCPGAALFFGVVAGGLLAALLLDGRVLGQALVLGSFVACFLLAAALFLSSGSNLKYGWGTVQPGEGGPEMGELAGVARFSAIEHGLTQRESEVMVLLVRGKARRAICEELMVSPDTVKTHVRAVYRKFDVHSQQELIDYVVRERESLAPDDSERLLGT</sequence>
<feature type="domain" description="HTH luxR-type" evidence="5">
    <location>
        <begin position="471"/>
        <end position="537"/>
    </location>
</feature>
<dbReference type="GO" id="GO:0006355">
    <property type="term" value="P:regulation of DNA-templated transcription"/>
    <property type="evidence" value="ECO:0007669"/>
    <property type="project" value="InterPro"/>
</dbReference>
<keyword evidence="3" id="KW-0804">Transcription</keyword>
<feature type="transmembrane region" description="Helical" evidence="4">
    <location>
        <begin position="358"/>
        <end position="377"/>
    </location>
</feature>
<dbReference type="InterPro" id="IPR036388">
    <property type="entry name" value="WH-like_DNA-bd_sf"/>
</dbReference>
<keyword evidence="4" id="KW-0472">Membrane</keyword>
<dbReference type="Gene3D" id="1.10.10.10">
    <property type="entry name" value="Winged helix-like DNA-binding domain superfamily/Winged helix DNA-binding domain"/>
    <property type="match status" value="1"/>
</dbReference>
<feature type="transmembrane region" description="Helical" evidence="4">
    <location>
        <begin position="389"/>
        <end position="413"/>
    </location>
</feature>
<gene>
    <name evidence="6" type="ORF">C2L71_00430</name>
</gene>
<feature type="transmembrane region" description="Helical" evidence="4">
    <location>
        <begin position="300"/>
        <end position="326"/>
    </location>
</feature>
<feature type="transmembrane region" description="Helical" evidence="4">
    <location>
        <begin position="333"/>
        <end position="352"/>
    </location>
</feature>
<evidence type="ECO:0000256" key="3">
    <source>
        <dbReference type="ARBA" id="ARBA00023163"/>
    </source>
</evidence>
<keyword evidence="4" id="KW-1133">Transmembrane helix</keyword>
<feature type="transmembrane region" description="Helical" evidence="4">
    <location>
        <begin position="419"/>
        <end position="441"/>
    </location>
</feature>
<proteinExistence type="predicted"/>
<dbReference type="PROSITE" id="PS50043">
    <property type="entry name" value="HTH_LUXR_2"/>
    <property type="match status" value="1"/>
</dbReference>
<evidence type="ECO:0000313" key="7">
    <source>
        <dbReference type="Proteomes" id="UP000236197"/>
    </source>
</evidence>
<comment type="caution">
    <text evidence="6">The sequence shown here is derived from an EMBL/GenBank/DDBJ whole genome shotgun (WGS) entry which is preliminary data.</text>
</comment>
<dbReference type="PANTHER" id="PTHR44688:SF16">
    <property type="entry name" value="DNA-BINDING TRANSCRIPTIONAL ACTIVATOR DEVR_DOSR"/>
    <property type="match status" value="1"/>
</dbReference>
<protein>
    <recommendedName>
        <fullName evidence="5">HTH luxR-type domain-containing protein</fullName>
    </recommendedName>
</protein>
<evidence type="ECO:0000256" key="4">
    <source>
        <dbReference type="SAM" id="Phobius"/>
    </source>
</evidence>
<dbReference type="SMART" id="SM00421">
    <property type="entry name" value="HTH_LUXR"/>
    <property type="match status" value="1"/>
</dbReference>
<dbReference type="GO" id="GO:0003677">
    <property type="term" value="F:DNA binding"/>
    <property type="evidence" value="ECO:0007669"/>
    <property type="project" value="UniProtKB-KW"/>
</dbReference>
<feature type="transmembrane region" description="Helical" evidence="4">
    <location>
        <begin position="270"/>
        <end position="294"/>
    </location>
</feature>
<dbReference type="Pfam" id="PF00196">
    <property type="entry name" value="GerE"/>
    <property type="match status" value="1"/>
</dbReference>
<feature type="transmembrane region" description="Helical" evidence="4">
    <location>
        <begin position="203"/>
        <end position="220"/>
    </location>
</feature>
<feature type="transmembrane region" description="Helical" evidence="4">
    <location>
        <begin position="232"/>
        <end position="249"/>
    </location>
</feature>
<organism evidence="6 7">
    <name type="scientific">Enteroscipio rubneri</name>
    <dbReference type="NCBI Taxonomy" id="2070686"/>
    <lineage>
        <taxon>Bacteria</taxon>
        <taxon>Bacillati</taxon>
        <taxon>Actinomycetota</taxon>
        <taxon>Coriobacteriia</taxon>
        <taxon>Eggerthellales</taxon>
        <taxon>Eggerthellaceae</taxon>
        <taxon>Enteroscipio</taxon>
    </lineage>
</organism>
<evidence type="ECO:0000256" key="2">
    <source>
        <dbReference type="ARBA" id="ARBA00023125"/>
    </source>
</evidence>
<dbReference type="Proteomes" id="UP000236197">
    <property type="component" value="Unassembled WGS sequence"/>
</dbReference>
<keyword evidence="7" id="KW-1185">Reference proteome</keyword>
<feature type="transmembrane region" description="Helical" evidence="4">
    <location>
        <begin position="140"/>
        <end position="158"/>
    </location>
</feature>
<keyword evidence="1" id="KW-0805">Transcription regulation</keyword>
<dbReference type="InterPro" id="IPR000792">
    <property type="entry name" value="Tscrpt_reg_LuxR_C"/>
</dbReference>
<name>A0A2K2UE22_9ACTN</name>
<dbReference type="AlphaFoldDB" id="A0A2K2UE22"/>
<feature type="transmembrane region" description="Helical" evidence="4">
    <location>
        <begin position="107"/>
        <end position="128"/>
    </location>
</feature>
<feature type="transmembrane region" description="Helical" evidence="4">
    <location>
        <begin position="72"/>
        <end position="95"/>
    </location>
</feature>
<reference evidence="7" key="1">
    <citation type="submission" date="2018-01" db="EMBL/GenBank/DDBJ databases">
        <title>Rubneribacter badeniensis gen. nov., sp. nov., and Colonibacter rubneri, gen. nov., sp. nov., WGS of new members of the Eggerthellaceae.</title>
        <authorList>
            <person name="Danylec N."/>
            <person name="Stoll D.A."/>
            <person name="Doetsch A."/>
            <person name="Kulling S.E."/>
            <person name="Huch M."/>
        </authorList>
    </citation>
    <scope>NUCLEOTIDE SEQUENCE [LARGE SCALE GENOMIC DNA]</scope>
    <source>
        <strain evidence="7">ResAG-96</strain>
    </source>
</reference>
<dbReference type="PANTHER" id="PTHR44688">
    <property type="entry name" value="DNA-BINDING TRANSCRIPTIONAL ACTIVATOR DEVR_DOSR"/>
    <property type="match status" value="1"/>
</dbReference>
<dbReference type="InterPro" id="IPR016032">
    <property type="entry name" value="Sig_transdc_resp-reg_C-effctor"/>
</dbReference>
<keyword evidence="2" id="KW-0238">DNA-binding</keyword>
<evidence type="ECO:0000256" key="1">
    <source>
        <dbReference type="ARBA" id="ARBA00023015"/>
    </source>
</evidence>
<dbReference type="SUPFAM" id="SSF46894">
    <property type="entry name" value="C-terminal effector domain of the bipartite response regulators"/>
    <property type="match status" value="1"/>
</dbReference>
<dbReference type="CDD" id="cd06170">
    <property type="entry name" value="LuxR_C_like"/>
    <property type="match status" value="1"/>
</dbReference>
<accession>A0A2K2UE22</accession>
<dbReference type="PRINTS" id="PR00038">
    <property type="entry name" value="HTHLUXR"/>
</dbReference>
<evidence type="ECO:0000313" key="6">
    <source>
        <dbReference type="EMBL" id="PNV68492.1"/>
    </source>
</evidence>